<protein>
    <submittedName>
        <fullName evidence="1">Uncharacterized protein</fullName>
    </submittedName>
</protein>
<gene>
    <name evidence="1" type="ORF">AQI88_02550</name>
</gene>
<evidence type="ECO:0000313" key="1">
    <source>
        <dbReference type="EMBL" id="KUM98572.1"/>
    </source>
</evidence>
<dbReference type="STRING" id="67285.AQI88_02550"/>
<name>A0A124HDT5_9ACTN</name>
<dbReference type="EMBL" id="LMWL01000004">
    <property type="protein sequence ID" value="KUM98572.1"/>
    <property type="molecule type" value="Genomic_DNA"/>
</dbReference>
<dbReference type="Proteomes" id="UP000054241">
    <property type="component" value="Unassembled WGS sequence"/>
</dbReference>
<reference evidence="1 2" key="1">
    <citation type="submission" date="2015-10" db="EMBL/GenBank/DDBJ databases">
        <title>Draft genome sequence of Streptomyces cellostaticus DSM 40189, type strain for the species Streptomyces cellostaticus.</title>
        <authorList>
            <person name="Ruckert C."/>
            <person name="Winkler A."/>
            <person name="Kalinowski J."/>
            <person name="Kampfer P."/>
            <person name="Glaeser S."/>
        </authorList>
    </citation>
    <scope>NUCLEOTIDE SEQUENCE [LARGE SCALE GENOMIC DNA]</scope>
    <source>
        <strain evidence="1 2">DSM 40189</strain>
    </source>
</reference>
<dbReference type="RefSeq" id="WP_066990972.1">
    <property type="nucleotide sequence ID" value="NZ_BNDU01000004.1"/>
</dbReference>
<keyword evidence="2" id="KW-1185">Reference proteome</keyword>
<accession>A0A124HDT5</accession>
<dbReference type="AlphaFoldDB" id="A0A124HDT5"/>
<proteinExistence type="predicted"/>
<dbReference type="OrthoDB" id="4322999at2"/>
<organism evidence="1 2">
    <name type="scientific">Streptomyces cellostaticus</name>
    <dbReference type="NCBI Taxonomy" id="67285"/>
    <lineage>
        <taxon>Bacteria</taxon>
        <taxon>Bacillati</taxon>
        <taxon>Actinomycetota</taxon>
        <taxon>Actinomycetes</taxon>
        <taxon>Kitasatosporales</taxon>
        <taxon>Streptomycetaceae</taxon>
        <taxon>Streptomyces</taxon>
    </lineage>
</organism>
<comment type="caution">
    <text evidence="1">The sequence shown here is derived from an EMBL/GenBank/DDBJ whole genome shotgun (WGS) entry which is preliminary data.</text>
</comment>
<sequence>MPPSPASGAGSPCGTRRTALAFSADGSLLPAGAPDASAEVWAATSPRLPAFGFGPDGAEDHLATAHPADRTRPLVPERSAAAVCARAHGGPFGIGVDVGTVVIRPLGQVN</sequence>
<evidence type="ECO:0000313" key="2">
    <source>
        <dbReference type="Proteomes" id="UP000054241"/>
    </source>
</evidence>